<dbReference type="PANTHER" id="PTHR12553:SF49">
    <property type="entry name" value="ZINC PHOSPHODIESTERASE ELAC PROTEIN 2"/>
    <property type="match status" value="1"/>
</dbReference>
<keyword evidence="6" id="KW-0540">Nuclease</keyword>
<dbReference type="InterPro" id="IPR047151">
    <property type="entry name" value="RNZ2-like"/>
</dbReference>
<evidence type="ECO:0000256" key="10">
    <source>
        <dbReference type="ARBA" id="ARBA00022833"/>
    </source>
</evidence>
<evidence type="ECO:0000256" key="11">
    <source>
        <dbReference type="SAM" id="MobiDB-lite"/>
    </source>
</evidence>
<evidence type="ECO:0000256" key="9">
    <source>
        <dbReference type="ARBA" id="ARBA00022801"/>
    </source>
</evidence>
<dbReference type="InterPro" id="IPR036866">
    <property type="entry name" value="RibonucZ/Hydroxyglut_hydro"/>
</dbReference>
<comment type="catalytic activity">
    <reaction evidence="1">
        <text>Endonucleolytic cleavage of RNA, removing extra 3' nucleotides from tRNA precursor, generating 3' termini of tRNAs. A 3'-hydroxy group is left at the tRNA terminus and a 5'-phosphoryl group is left at the trailer molecule.</text>
        <dbReference type="EC" id="3.1.26.11"/>
    </reaction>
</comment>
<evidence type="ECO:0000256" key="7">
    <source>
        <dbReference type="ARBA" id="ARBA00022723"/>
    </source>
</evidence>
<proteinExistence type="inferred from homology"/>
<comment type="caution">
    <text evidence="13">The sequence shown here is derived from an EMBL/GenBank/DDBJ whole genome shotgun (WGS) entry which is preliminary data.</text>
</comment>
<dbReference type="OMA" id="MSHCKHT"/>
<evidence type="ECO:0000256" key="2">
    <source>
        <dbReference type="ARBA" id="ARBA00001947"/>
    </source>
</evidence>
<dbReference type="InterPro" id="IPR027794">
    <property type="entry name" value="tRNase_Z_dom"/>
</dbReference>
<evidence type="ECO:0000256" key="6">
    <source>
        <dbReference type="ARBA" id="ARBA00022722"/>
    </source>
</evidence>
<dbReference type="GO" id="GO:0005634">
    <property type="term" value="C:nucleus"/>
    <property type="evidence" value="ECO:0007669"/>
    <property type="project" value="EnsemblFungi"/>
</dbReference>
<evidence type="ECO:0000256" key="4">
    <source>
        <dbReference type="ARBA" id="ARBA00012477"/>
    </source>
</evidence>
<accession>A0A1Q2ZTP9</accession>
<dbReference type="SUPFAM" id="SSF56281">
    <property type="entry name" value="Metallo-hydrolase/oxidoreductase"/>
    <property type="match status" value="2"/>
</dbReference>
<dbReference type="GO" id="GO:0005739">
    <property type="term" value="C:mitochondrion"/>
    <property type="evidence" value="ECO:0007669"/>
    <property type="project" value="EnsemblFungi"/>
</dbReference>
<evidence type="ECO:0000259" key="12">
    <source>
        <dbReference type="Pfam" id="PF13691"/>
    </source>
</evidence>
<keyword evidence="9" id="KW-0378">Hydrolase</keyword>
<dbReference type="Pfam" id="PF13691">
    <property type="entry name" value="Lactamase_B_4"/>
    <property type="match status" value="1"/>
</dbReference>
<keyword evidence="5" id="KW-0819">tRNA processing</keyword>
<feature type="domain" description="tRNase Z endonuclease" evidence="12">
    <location>
        <begin position="5"/>
        <end position="68"/>
    </location>
</feature>
<dbReference type="PANTHER" id="PTHR12553">
    <property type="entry name" value="ZINC PHOSPHODIESTERASE ELAC PROTEIN 2"/>
    <property type="match status" value="1"/>
</dbReference>
<keyword evidence="10" id="KW-0862">Zinc</keyword>
<protein>
    <recommendedName>
        <fullName evidence="4">ribonuclease Z</fullName>
        <ecNumber evidence="4">3.1.26.11</ecNumber>
    </recommendedName>
</protein>
<feature type="compositionally biased region" description="Polar residues" evidence="11">
    <location>
        <begin position="365"/>
        <end position="385"/>
    </location>
</feature>
<gene>
    <name evidence="13" type="ORF">ZYGR_0A05040</name>
</gene>
<keyword evidence="7" id="KW-0479">Metal-binding</keyword>
<feature type="region of interest" description="Disordered" evidence="11">
    <location>
        <begin position="364"/>
        <end position="385"/>
    </location>
</feature>
<reference evidence="13 14" key="1">
    <citation type="submission" date="2016-08" db="EMBL/GenBank/DDBJ databases">
        <title>Draft genome sequence of allopolyploid Zygosaccharomyces rouxii.</title>
        <authorList>
            <person name="Watanabe J."/>
            <person name="Uehara K."/>
            <person name="Mogi Y."/>
            <person name="Tsukioka Y."/>
        </authorList>
    </citation>
    <scope>NUCLEOTIDE SEQUENCE [LARGE SCALE GENOMIC DNA]</scope>
    <source>
        <strain evidence="13 14">NBRC 110957</strain>
    </source>
</reference>
<dbReference type="GO" id="GO:1990180">
    <property type="term" value="P:mitochondrial tRNA 3'-end processing"/>
    <property type="evidence" value="ECO:0007669"/>
    <property type="project" value="EnsemblFungi"/>
</dbReference>
<dbReference type="EMBL" id="BDGX01000001">
    <property type="protein sequence ID" value="GAV46906.1"/>
    <property type="molecule type" value="Genomic_DNA"/>
</dbReference>
<evidence type="ECO:0000256" key="3">
    <source>
        <dbReference type="ARBA" id="ARBA00007823"/>
    </source>
</evidence>
<evidence type="ECO:0000256" key="8">
    <source>
        <dbReference type="ARBA" id="ARBA00022759"/>
    </source>
</evidence>
<dbReference type="FunFam" id="3.60.15.10:FF:000065">
    <property type="entry name" value="Ribonuclease Z"/>
    <property type="match status" value="1"/>
</dbReference>
<dbReference type="GO" id="GO:0042781">
    <property type="term" value="F:3'-tRNA processing endoribonuclease activity"/>
    <property type="evidence" value="ECO:0007669"/>
    <property type="project" value="UniProtKB-EC"/>
</dbReference>
<keyword evidence="8" id="KW-0255">Endonuclease</keyword>
<name>A0A1Q2ZTP9_ZYGRO</name>
<dbReference type="GO" id="GO:0046872">
    <property type="term" value="F:metal ion binding"/>
    <property type="evidence" value="ECO:0007669"/>
    <property type="project" value="UniProtKB-KW"/>
</dbReference>
<evidence type="ECO:0000256" key="1">
    <source>
        <dbReference type="ARBA" id="ARBA00000402"/>
    </source>
</evidence>
<dbReference type="CDD" id="cd07718">
    <property type="entry name" value="RNaseZ_ELAC1_ELAC2-C-term-like_MBL-fold"/>
    <property type="match status" value="1"/>
</dbReference>
<dbReference type="eggNOG" id="KOG2121">
    <property type="taxonomic scope" value="Eukaryota"/>
</dbReference>
<comment type="similarity">
    <text evidence="3">Belongs to the RNase Z family.</text>
</comment>
<evidence type="ECO:0000313" key="14">
    <source>
        <dbReference type="Proteomes" id="UP000187013"/>
    </source>
</evidence>
<dbReference type="AlphaFoldDB" id="A0A1Q2ZTP9"/>
<dbReference type="EC" id="3.1.26.11" evidence="4"/>
<dbReference type="Proteomes" id="UP000187013">
    <property type="component" value="Unassembled WGS sequence"/>
</dbReference>
<comment type="cofactor">
    <cofactor evidence="2">
        <name>Zn(2+)</name>
        <dbReference type="ChEBI" id="CHEBI:29105"/>
    </cofactor>
</comment>
<evidence type="ECO:0000313" key="13">
    <source>
        <dbReference type="EMBL" id="GAV46906.1"/>
    </source>
</evidence>
<dbReference type="Gene3D" id="3.60.15.10">
    <property type="entry name" value="Ribonuclease Z/Hydroxyacylglutathione hydrolase-like"/>
    <property type="match status" value="2"/>
</dbReference>
<sequence>MFYLTTVAHPTSDTSHPLLLLQSHHGDRYFFGKMAEGSQRCLTESRTRIGKLQDIFLTGELNWNSLGGLPGMILTVADQGKANLKLHHGGDLINYVVSTWRYFVFRFGISLQTDAMKDQEIYSDGLLRVKSIIVPQSGGNDNLVFNERQNMALKSIVANMFPKNGPTSRYDPSSDPFLNVELPTQFSVPRTSTCYEIVFEPVRGKFRPDIAAKLGVPKGPSFGKLASGQSITLDDGSQITPEQVLEKQRQFPRVLILDIPDDSYIEGFREKFKEYDCEDLGIVYFFLGGDVTINDNLIKSMELFGNDVQMFVSHPKVCPNTIVFKGAALTVLKLKALMVQNFNLPQSNSILSKEFYECFSKPTDRGTTLSQSQEEPLRSTIPSENVHPFTQGSVTQIESFTKGEESMRIKIENNCPDWSWDFAYRRHVKPLNLPSTSFEKIVTEQQGVDNFDTPEKKSNVEAITLGTGSALPSKYRNVLSTLLKIPYKTETGNIDSRIILLDAGENTLGTIRRHFPSTTVCKIFKNMKMMYLSHLHADHHLGIISILKEWFKYHQDDDEVIYVITPWQYNRFINEWLLLEDANLLNRIRYISCEHFVNGSYVRRETKPIPLEEYADGLESADKKRRKLEIDSNSSLRDLDTIKKMYKDLRIFNMQTCRAKHCDWAYSNTISFFMSSSSKKLFKMSYSGDTRPNIEHFSKDIGKNSDLLIHEATLDNELIEDAIKKKHCTINEAIEVSNEMNAQKLILTHFSQRYPKAPQVNDNIKILAKEYCYAFDGMIVDYETLGEQESVFDQLNQVFMEEKQEEEDESQS</sequence>
<evidence type="ECO:0000256" key="5">
    <source>
        <dbReference type="ARBA" id="ARBA00022694"/>
    </source>
</evidence>
<organism evidence="13 14">
    <name type="scientific">Zygosaccharomyces rouxii</name>
    <dbReference type="NCBI Taxonomy" id="4956"/>
    <lineage>
        <taxon>Eukaryota</taxon>
        <taxon>Fungi</taxon>
        <taxon>Dikarya</taxon>
        <taxon>Ascomycota</taxon>
        <taxon>Saccharomycotina</taxon>
        <taxon>Saccharomycetes</taxon>
        <taxon>Saccharomycetales</taxon>
        <taxon>Saccharomycetaceae</taxon>
        <taxon>Zygosaccharomyces</taxon>
    </lineage>
</organism>
<dbReference type="OrthoDB" id="527344at2759"/>